<evidence type="ECO:0000313" key="10">
    <source>
        <dbReference type="Proteomes" id="UP000293671"/>
    </source>
</evidence>
<sequence>MRTVIWLLLLAGLAALAATLLGSNDNTVTIYWAPWRLDLSLNFFILLLVLALIAGNILLQGITALAGMPRRAREWRVARRDRTAQAALRDSIAQFFGGRYGRAHKAAQRAVAIQADTPELASDREFTALGHLLAAGSLHRLQDRVRRDEQLERALAIAQSAGARAAEEGAQLLAAEWALDDRNARRTLELLAQLPPGVSRRTQALRLKLQAARLAQQPVEALRTARLLAKHQAFSAAAAQGLLRALAGEAIDATRDVDQLKRVWREFETADRRDVLVAARAAQHLVALGVPEEARAWLRPFWDRLAELPADERRELALALARAVEGIGPEWLPRLESALQAYPGDAAIGYAVGRAFASRELWGKARQLLEPAAASADLESGARREAWLLLAAMAERDDDHERAGRAFRSAAALP</sequence>
<keyword evidence="3" id="KW-1003">Cell membrane</keyword>
<feature type="transmembrane region" description="Helical" evidence="7">
    <location>
        <begin position="41"/>
        <end position="66"/>
    </location>
</feature>
<gene>
    <name evidence="9" type="ORF">EV670_0860</name>
</gene>
<evidence type="ECO:0000256" key="5">
    <source>
        <dbReference type="ARBA" id="ARBA00022989"/>
    </source>
</evidence>
<dbReference type="RefSeq" id="WP_130430553.1">
    <property type="nucleotide sequence ID" value="NZ_SHKP01000004.1"/>
</dbReference>
<evidence type="ECO:0000256" key="3">
    <source>
        <dbReference type="ARBA" id="ARBA00022475"/>
    </source>
</evidence>
<protein>
    <submittedName>
        <fullName evidence="9">HemY protein</fullName>
    </submittedName>
</protein>
<evidence type="ECO:0000256" key="6">
    <source>
        <dbReference type="ARBA" id="ARBA00023136"/>
    </source>
</evidence>
<dbReference type="InterPro" id="IPR005254">
    <property type="entry name" value="Heme_biosyn_assoc_TPR_pro"/>
</dbReference>
<evidence type="ECO:0000256" key="1">
    <source>
        <dbReference type="ARBA" id="ARBA00004141"/>
    </source>
</evidence>
<comment type="subcellular location">
    <subcellularLocation>
        <location evidence="2">Cell membrane</location>
    </subcellularLocation>
    <subcellularLocation>
        <location evidence="1">Membrane</location>
        <topology evidence="1">Multi-pass membrane protein</topology>
    </subcellularLocation>
</comment>
<keyword evidence="6 7" id="KW-0472">Membrane</keyword>
<dbReference type="Pfam" id="PF07219">
    <property type="entry name" value="HemY_N"/>
    <property type="match status" value="1"/>
</dbReference>
<name>A0A4Q7W0V8_9BURK</name>
<evidence type="ECO:0000256" key="2">
    <source>
        <dbReference type="ARBA" id="ARBA00004236"/>
    </source>
</evidence>
<accession>A0A4Q7W0V8</accession>
<dbReference type="EMBL" id="SHKP01000004">
    <property type="protein sequence ID" value="RZU02831.1"/>
    <property type="molecule type" value="Genomic_DNA"/>
</dbReference>
<dbReference type="OrthoDB" id="9151794at2"/>
<dbReference type="AlphaFoldDB" id="A0A4Q7W0V8"/>
<reference evidence="9 10" key="1">
    <citation type="submission" date="2019-02" db="EMBL/GenBank/DDBJ databases">
        <title>Genomic Encyclopedia of Type Strains, Phase IV (KMG-IV): sequencing the most valuable type-strain genomes for metagenomic binning, comparative biology and taxonomic classification.</title>
        <authorList>
            <person name="Goeker M."/>
        </authorList>
    </citation>
    <scope>NUCLEOTIDE SEQUENCE [LARGE SCALE GENOMIC DNA]</scope>
    <source>
        <strain evidence="9 10">DSM 19570</strain>
    </source>
</reference>
<dbReference type="InterPro" id="IPR010817">
    <property type="entry name" value="HemY_N"/>
</dbReference>
<dbReference type="Proteomes" id="UP000293671">
    <property type="component" value="Unassembled WGS sequence"/>
</dbReference>
<feature type="domain" description="HemY N-terminal" evidence="8">
    <location>
        <begin position="28"/>
        <end position="120"/>
    </location>
</feature>
<evidence type="ECO:0000313" key="9">
    <source>
        <dbReference type="EMBL" id="RZU02831.1"/>
    </source>
</evidence>
<dbReference type="GO" id="GO:0005886">
    <property type="term" value="C:plasma membrane"/>
    <property type="evidence" value="ECO:0007669"/>
    <property type="project" value="UniProtKB-SubCell"/>
</dbReference>
<dbReference type="GO" id="GO:0042168">
    <property type="term" value="P:heme metabolic process"/>
    <property type="evidence" value="ECO:0007669"/>
    <property type="project" value="InterPro"/>
</dbReference>
<keyword evidence="5 7" id="KW-1133">Transmembrane helix</keyword>
<keyword evidence="4 7" id="KW-0812">Transmembrane</keyword>
<dbReference type="NCBIfam" id="TIGR00540">
    <property type="entry name" value="TPR_hemY_coli"/>
    <property type="match status" value="1"/>
</dbReference>
<comment type="caution">
    <text evidence="9">The sequence shown here is derived from an EMBL/GenBank/DDBJ whole genome shotgun (WGS) entry which is preliminary data.</text>
</comment>
<keyword evidence="10" id="KW-1185">Reference proteome</keyword>
<evidence type="ECO:0000256" key="7">
    <source>
        <dbReference type="SAM" id="Phobius"/>
    </source>
</evidence>
<evidence type="ECO:0000259" key="8">
    <source>
        <dbReference type="Pfam" id="PF07219"/>
    </source>
</evidence>
<evidence type="ECO:0000256" key="4">
    <source>
        <dbReference type="ARBA" id="ARBA00022692"/>
    </source>
</evidence>
<organism evidence="9 10">
    <name type="scientific">Rivibacter subsaxonicus</name>
    <dbReference type="NCBI Taxonomy" id="457575"/>
    <lineage>
        <taxon>Bacteria</taxon>
        <taxon>Pseudomonadati</taxon>
        <taxon>Pseudomonadota</taxon>
        <taxon>Betaproteobacteria</taxon>
        <taxon>Burkholderiales</taxon>
        <taxon>Rivibacter</taxon>
    </lineage>
</organism>
<proteinExistence type="predicted"/>